<dbReference type="EMBL" id="CP060634">
    <property type="protein sequence ID" value="QNM04996.1"/>
    <property type="molecule type" value="Genomic_DNA"/>
</dbReference>
<organism evidence="2 3">
    <name type="scientific">Qiania dongpingensis</name>
    <dbReference type="NCBI Taxonomy" id="2763669"/>
    <lineage>
        <taxon>Bacteria</taxon>
        <taxon>Bacillati</taxon>
        <taxon>Bacillota</taxon>
        <taxon>Clostridia</taxon>
        <taxon>Lachnospirales</taxon>
        <taxon>Lachnospiraceae</taxon>
        <taxon>Qiania</taxon>
    </lineage>
</organism>
<dbReference type="AlphaFoldDB" id="A0A7G9G2G4"/>
<dbReference type="RefSeq" id="WP_249301748.1">
    <property type="nucleotide sequence ID" value="NZ_CP060634.1"/>
</dbReference>
<feature type="compositionally biased region" description="Basic and acidic residues" evidence="1">
    <location>
        <begin position="45"/>
        <end position="56"/>
    </location>
</feature>
<accession>A0A7G9G2G4</accession>
<keyword evidence="3" id="KW-1185">Reference proteome</keyword>
<proteinExistence type="predicted"/>
<reference evidence="2 3" key="1">
    <citation type="submission" date="2020-08" db="EMBL/GenBank/DDBJ databases">
        <authorList>
            <person name="Liu C."/>
            <person name="Sun Q."/>
        </authorList>
    </citation>
    <scope>NUCLEOTIDE SEQUENCE [LARGE SCALE GENOMIC DNA]</scope>
    <source>
        <strain evidence="2 3">NSJ-38</strain>
    </source>
</reference>
<feature type="region of interest" description="Disordered" evidence="1">
    <location>
        <begin position="45"/>
        <end position="67"/>
    </location>
</feature>
<name>A0A7G9G2G4_9FIRM</name>
<evidence type="ECO:0000256" key="1">
    <source>
        <dbReference type="SAM" id="MobiDB-lite"/>
    </source>
</evidence>
<sequence length="67" mass="7703">MDQYRQDCPCKRRKCSYHGDCAACRTKHETAKKRCPVACERLAASEDKKSRKKQENLSDLLDCKPGL</sequence>
<protein>
    <submittedName>
        <fullName evidence="2">Uncharacterized protein</fullName>
    </submittedName>
</protein>
<dbReference type="KEGG" id="qdo:H9Q78_11140"/>
<gene>
    <name evidence="2" type="ORF">H9Q78_11140</name>
</gene>
<evidence type="ECO:0000313" key="3">
    <source>
        <dbReference type="Proteomes" id="UP000515823"/>
    </source>
</evidence>
<dbReference type="Proteomes" id="UP000515823">
    <property type="component" value="Chromosome"/>
</dbReference>
<evidence type="ECO:0000313" key="2">
    <source>
        <dbReference type="EMBL" id="QNM04996.1"/>
    </source>
</evidence>